<name>R7VCC4_CAPTE</name>
<reference evidence="3" key="3">
    <citation type="submission" date="2015-06" db="UniProtKB">
        <authorList>
            <consortium name="EnsemblMetazoa"/>
        </authorList>
    </citation>
    <scope>IDENTIFICATION</scope>
</reference>
<dbReference type="EMBL" id="KB293282">
    <property type="protein sequence ID" value="ELU16182.1"/>
    <property type="molecule type" value="Genomic_DNA"/>
</dbReference>
<dbReference type="EMBL" id="AMQN01017592">
    <property type="status" value="NOT_ANNOTATED_CDS"/>
    <property type="molecule type" value="Genomic_DNA"/>
</dbReference>
<proteinExistence type="predicted"/>
<accession>R7VCC4</accession>
<keyword evidence="4" id="KW-1185">Reference proteome</keyword>
<evidence type="ECO:0000313" key="2">
    <source>
        <dbReference type="EMBL" id="ELU16182.1"/>
    </source>
</evidence>
<reference evidence="2 4" key="2">
    <citation type="journal article" date="2013" name="Nature">
        <title>Insights into bilaterian evolution from three spiralian genomes.</title>
        <authorList>
            <person name="Simakov O."/>
            <person name="Marletaz F."/>
            <person name="Cho S.J."/>
            <person name="Edsinger-Gonzales E."/>
            <person name="Havlak P."/>
            <person name="Hellsten U."/>
            <person name="Kuo D.H."/>
            <person name="Larsson T."/>
            <person name="Lv J."/>
            <person name="Arendt D."/>
            <person name="Savage R."/>
            <person name="Osoegawa K."/>
            <person name="de Jong P."/>
            <person name="Grimwood J."/>
            <person name="Chapman J.A."/>
            <person name="Shapiro H."/>
            <person name="Aerts A."/>
            <person name="Otillar R.P."/>
            <person name="Terry A.Y."/>
            <person name="Boore J.L."/>
            <person name="Grigoriev I.V."/>
            <person name="Lindberg D.R."/>
            <person name="Seaver E.C."/>
            <person name="Weisblat D.A."/>
            <person name="Putnam N.H."/>
            <person name="Rokhsar D.S."/>
        </authorList>
    </citation>
    <scope>NUCLEOTIDE SEQUENCE</scope>
    <source>
        <strain evidence="2 4">I ESC-2004</strain>
    </source>
</reference>
<evidence type="ECO:0000313" key="4">
    <source>
        <dbReference type="Proteomes" id="UP000014760"/>
    </source>
</evidence>
<protein>
    <submittedName>
        <fullName evidence="2 3">Uncharacterized protein</fullName>
    </submittedName>
</protein>
<gene>
    <name evidence="2" type="ORF">CAPTEDRAFT_224660</name>
</gene>
<dbReference type="EnsemblMetazoa" id="CapteT224660">
    <property type="protein sequence ID" value="CapteP224660"/>
    <property type="gene ID" value="CapteG224660"/>
</dbReference>
<sequence length="396" mass="44115">MSAIFTKSDLPWGSSRMACTKCVFRDREYSSASEALEAYIREYEGRPSPPPRSTERDVQELLMTASQRKEATVVLERETEKMLRMKELVEESYQQLLNQQKGLSCSPAEEQVLSHSQLDSIRGRVQEGYGVSDVPSTQFDDLHKTLGLHEHTGLKLPSMGDKSCDASSSSSSIVAGHMTSVLPSSKMASTPIRHGALDFTKSSVASSSLKLSDLRPVKHFSGYTTDDIVTRSRSQSRSNYDRSRSLSAAESTRIKSPSVDEKHQQFLDNLMCDIERSSDTVLPETTLKSSANKSVHFWDDAQQEESRGEQRSFDYLARIQRLIQPPQCASPTTEEILDGDRSWEQIPPVNMDDFAEVGGGEDLAKVTDANVDAILDECVSLVSQHDQCGTPWYQVQ</sequence>
<dbReference type="Proteomes" id="UP000014760">
    <property type="component" value="Unassembled WGS sequence"/>
</dbReference>
<organism evidence="2">
    <name type="scientific">Capitella teleta</name>
    <name type="common">Polychaete worm</name>
    <dbReference type="NCBI Taxonomy" id="283909"/>
    <lineage>
        <taxon>Eukaryota</taxon>
        <taxon>Metazoa</taxon>
        <taxon>Spiralia</taxon>
        <taxon>Lophotrochozoa</taxon>
        <taxon>Annelida</taxon>
        <taxon>Polychaeta</taxon>
        <taxon>Sedentaria</taxon>
        <taxon>Scolecida</taxon>
        <taxon>Capitellidae</taxon>
        <taxon>Capitella</taxon>
    </lineage>
</organism>
<evidence type="ECO:0000256" key="1">
    <source>
        <dbReference type="SAM" id="MobiDB-lite"/>
    </source>
</evidence>
<dbReference type="HOGENOM" id="CLU_696859_0_0_1"/>
<reference evidence="4" key="1">
    <citation type="submission" date="2012-12" db="EMBL/GenBank/DDBJ databases">
        <authorList>
            <person name="Hellsten U."/>
            <person name="Grimwood J."/>
            <person name="Chapman J.A."/>
            <person name="Shapiro H."/>
            <person name="Aerts A."/>
            <person name="Otillar R.P."/>
            <person name="Terry A.Y."/>
            <person name="Boore J.L."/>
            <person name="Simakov O."/>
            <person name="Marletaz F."/>
            <person name="Cho S.-J."/>
            <person name="Edsinger-Gonzales E."/>
            <person name="Havlak P."/>
            <person name="Kuo D.-H."/>
            <person name="Larsson T."/>
            <person name="Lv J."/>
            <person name="Arendt D."/>
            <person name="Savage R."/>
            <person name="Osoegawa K."/>
            <person name="de Jong P."/>
            <person name="Lindberg D.R."/>
            <person name="Seaver E.C."/>
            <person name="Weisblat D.A."/>
            <person name="Putnam N.H."/>
            <person name="Grigoriev I.V."/>
            <person name="Rokhsar D.S."/>
        </authorList>
    </citation>
    <scope>NUCLEOTIDE SEQUENCE</scope>
    <source>
        <strain evidence="4">I ESC-2004</strain>
    </source>
</reference>
<dbReference type="AlphaFoldDB" id="R7VCC4"/>
<feature type="region of interest" description="Disordered" evidence="1">
    <location>
        <begin position="231"/>
        <end position="260"/>
    </location>
</feature>
<evidence type="ECO:0000313" key="3">
    <source>
        <dbReference type="EnsemblMetazoa" id="CapteP224660"/>
    </source>
</evidence>